<organism evidence="2 3">
    <name type="scientific">Papaver somniferum</name>
    <name type="common">Opium poppy</name>
    <dbReference type="NCBI Taxonomy" id="3469"/>
    <lineage>
        <taxon>Eukaryota</taxon>
        <taxon>Viridiplantae</taxon>
        <taxon>Streptophyta</taxon>
        <taxon>Embryophyta</taxon>
        <taxon>Tracheophyta</taxon>
        <taxon>Spermatophyta</taxon>
        <taxon>Magnoliopsida</taxon>
        <taxon>Ranunculales</taxon>
        <taxon>Papaveraceae</taxon>
        <taxon>Papaveroideae</taxon>
        <taxon>Papaver</taxon>
    </lineage>
</organism>
<keyword evidence="3" id="KW-1185">Reference proteome</keyword>
<reference evidence="2 3" key="1">
    <citation type="journal article" date="2018" name="Science">
        <title>The opium poppy genome and morphinan production.</title>
        <authorList>
            <person name="Guo L."/>
            <person name="Winzer T."/>
            <person name="Yang X."/>
            <person name="Li Y."/>
            <person name="Ning Z."/>
            <person name="He Z."/>
            <person name="Teodor R."/>
            <person name="Lu Y."/>
            <person name="Bowser T.A."/>
            <person name="Graham I.A."/>
            <person name="Ye K."/>
        </authorList>
    </citation>
    <scope>NUCLEOTIDE SEQUENCE [LARGE SCALE GENOMIC DNA]</scope>
    <source>
        <strain evidence="3">cv. HN1</strain>
        <tissue evidence="2">Leaves</tissue>
    </source>
</reference>
<dbReference type="Gene3D" id="3.30.559.10">
    <property type="entry name" value="Chloramphenicol acetyltransferase-like domain"/>
    <property type="match status" value="1"/>
</dbReference>
<name>A0A4Y7JBA0_PAPSO</name>
<dbReference type="GO" id="GO:0016740">
    <property type="term" value="F:transferase activity"/>
    <property type="evidence" value="ECO:0007669"/>
    <property type="project" value="UniProtKB-KW"/>
</dbReference>
<dbReference type="Proteomes" id="UP000316621">
    <property type="component" value="Chromosome 3"/>
</dbReference>
<dbReference type="InterPro" id="IPR051283">
    <property type="entry name" value="Sec_Metabolite_Acyltrans"/>
</dbReference>
<evidence type="ECO:0000256" key="1">
    <source>
        <dbReference type="ARBA" id="ARBA00022679"/>
    </source>
</evidence>
<dbReference type="EMBL" id="CM010717">
    <property type="protein sequence ID" value="RZC56895.1"/>
    <property type="molecule type" value="Genomic_DNA"/>
</dbReference>
<accession>A0A4Y7JBA0</accession>
<keyword evidence="1" id="KW-0808">Transferase</keyword>
<evidence type="ECO:0000313" key="3">
    <source>
        <dbReference type="Proteomes" id="UP000316621"/>
    </source>
</evidence>
<dbReference type="AlphaFoldDB" id="A0A4Y7JBA0"/>
<dbReference type="Pfam" id="PF02458">
    <property type="entry name" value="Transferase"/>
    <property type="match status" value="1"/>
</dbReference>
<dbReference type="Gramene" id="RZC56895">
    <property type="protein sequence ID" value="RZC56895"/>
    <property type="gene ID" value="C5167_015737"/>
</dbReference>
<dbReference type="PANTHER" id="PTHR31896:SF43">
    <property type="entry name" value="PROTEIN ENHANCED PSEUDOMONAS SUSCEPTIBILITY 1"/>
    <property type="match status" value="1"/>
</dbReference>
<evidence type="ECO:0000313" key="2">
    <source>
        <dbReference type="EMBL" id="RZC56895.1"/>
    </source>
</evidence>
<dbReference type="InterPro" id="IPR023213">
    <property type="entry name" value="CAT-like_dom_sf"/>
</dbReference>
<dbReference type="PANTHER" id="PTHR31896">
    <property type="entry name" value="FAMILY REGULATORY PROTEIN, PUTATIVE (AFU_ORTHOLOGUE AFUA_3G14730)-RELATED"/>
    <property type="match status" value="1"/>
</dbReference>
<gene>
    <name evidence="2" type="ORF">C5167_015737</name>
</gene>
<sequence length="211" mass="23950">MSLAEVHCVSTTKVHPASYIEKSEDGSSKRIDLNPWDLAFLRRPYMQRGLLFTKPQSIISKQEEEETNNNVMNNMISHLKTSLSNTLDHFYPLAGRLGIEKHEDDNKISVYINCNSEGAEFIHATADISIDNILSPIYTPQSIIDSFFTLHGVLNYEGQSHPLLSIQLWEILWNNYCVSRISGSIDIEICLPIEIFTAMEKDTGFMEAFSC</sequence>
<protein>
    <submittedName>
        <fullName evidence="2">Uncharacterized protein</fullName>
    </submittedName>
</protein>
<proteinExistence type="predicted"/>